<proteinExistence type="predicted"/>
<comment type="caution">
    <text evidence="2">The sequence shown here is derived from an EMBL/GenBank/DDBJ whole genome shotgun (WGS) entry which is preliminary data.</text>
</comment>
<evidence type="ECO:0000313" key="2">
    <source>
        <dbReference type="EMBL" id="GAA4109553.1"/>
    </source>
</evidence>
<keyword evidence="1" id="KW-1133">Transmembrane helix</keyword>
<sequence length="155" mass="18245">MEKVLIKERLTIRLKIMAVLVIAFYLVISYLMIDFSMVLAVISLLIGVFFTSFSKDHLITKKFENETLFSCFGLVLWRKPLVLEFPDYISVFHASFVSVDEIEGTEDKYKKWVLRFFKENRHVTMLEDYQYDYIVSKANELSLLLDIPVHDTSKI</sequence>
<feature type="transmembrane region" description="Helical" evidence="1">
    <location>
        <begin position="12"/>
        <end position="31"/>
    </location>
</feature>
<keyword evidence="1" id="KW-0812">Transmembrane</keyword>
<accession>A0ABP7XAX4</accession>
<dbReference type="EMBL" id="BAABCW010000002">
    <property type="protein sequence ID" value="GAA4109553.1"/>
    <property type="molecule type" value="Genomic_DNA"/>
</dbReference>
<evidence type="ECO:0000313" key="3">
    <source>
        <dbReference type="Proteomes" id="UP001500459"/>
    </source>
</evidence>
<evidence type="ECO:0000256" key="1">
    <source>
        <dbReference type="SAM" id="Phobius"/>
    </source>
</evidence>
<dbReference type="Proteomes" id="UP001500459">
    <property type="component" value="Unassembled WGS sequence"/>
</dbReference>
<keyword evidence="1" id="KW-0472">Membrane</keyword>
<organism evidence="2 3">
    <name type="scientific">Aquimarina addita</name>
    <dbReference type="NCBI Taxonomy" id="870485"/>
    <lineage>
        <taxon>Bacteria</taxon>
        <taxon>Pseudomonadati</taxon>
        <taxon>Bacteroidota</taxon>
        <taxon>Flavobacteriia</taxon>
        <taxon>Flavobacteriales</taxon>
        <taxon>Flavobacteriaceae</taxon>
        <taxon>Aquimarina</taxon>
    </lineage>
</organism>
<feature type="transmembrane region" description="Helical" evidence="1">
    <location>
        <begin position="37"/>
        <end position="53"/>
    </location>
</feature>
<evidence type="ECO:0008006" key="4">
    <source>
        <dbReference type="Google" id="ProtNLM"/>
    </source>
</evidence>
<keyword evidence="3" id="KW-1185">Reference proteome</keyword>
<dbReference type="RefSeq" id="WP_344924674.1">
    <property type="nucleotide sequence ID" value="NZ_BAABCW010000002.1"/>
</dbReference>
<reference evidence="3" key="1">
    <citation type="journal article" date="2019" name="Int. J. Syst. Evol. Microbiol.">
        <title>The Global Catalogue of Microorganisms (GCM) 10K type strain sequencing project: providing services to taxonomists for standard genome sequencing and annotation.</title>
        <authorList>
            <consortium name="The Broad Institute Genomics Platform"/>
            <consortium name="The Broad Institute Genome Sequencing Center for Infectious Disease"/>
            <person name="Wu L."/>
            <person name="Ma J."/>
        </authorList>
    </citation>
    <scope>NUCLEOTIDE SEQUENCE [LARGE SCALE GENOMIC DNA]</scope>
    <source>
        <strain evidence="3">JCM 17106</strain>
    </source>
</reference>
<protein>
    <recommendedName>
        <fullName evidence="4">DUF5673 domain-containing protein</fullName>
    </recommendedName>
</protein>
<gene>
    <name evidence="2" type="ORF">GCM10022393_06200</name>
</gene>
<name>A0ABP7XAX4_9FLAO</name>